<proteinExistence type="predicted"/>
<evidence type="ECO:0000313" key="3">
    <source>
        <dbReference type="EMBL" id="CRK17267.1"/>
    </source>
</evidence>
<dbReference type="AlphaFoldDB" id="A0A0G4L5I0"/>
<evidence type="ECO:0000313" key="4">
    <source>
        <dbReference type="Proteomes" id="UP000044602"/>
    </source>
</evidence>
<dbReference type="Proteomes" id="UP000044602">
    <property type="component" value="Unassembled WGS sequence"/>
</dbReference>
<feature type="domain" description="LYR motif-containing protein Cup1-like N-terminal" evidence="2">
    <location>
        <begin position="15"/>
        <end position="117"/>
    </location>
</feature>
<gene>
    <name evidence="3" type="ORF">BN1708_011997</name>
</gene>
<dbReference type="EMBL" id="CVQH01008335">
    <property type="protein sequence ID" value="CRK17267.1"/>
    <property type="molecule type" value="Genomic_DNA"/>
</dbReference>
<evidence type="ECO:0000259" key="2">
    <source>
        <dbReference type="Pfam" id="PF20263"/>
    </source>
</evidence>
<protein>
    <recommendedName>
        <fullName evidence="2">LYR motif-containing protein Cup1-like N-terminal domain-containing protein</fullName>
    </recommendedName>
</protein>
<feature type="compositionally biased region" description="Basic and acidic residues" evidence="1">
    <location>
        <begin position="150"/>
        <end position="165"/>
    </location>
</feature>
<feature type="region of interest" description="Disordered" evidence="1">
    <location>
        <begin position="140"/>
        <end position="165"/>
    </location>
</feature>
<sequence length="395" mass="45942">MSRLPLSRPVPPLHLYRHLLREASYLPELCRPYVYHRIMDRFKSTRDTFKTFKWTGKPNDTLEKAAREARRRTKAALWEGDRHLRRLRAANAGDVARMQRILRLAFGRLGKRRRELMADLLRQDPPSDTAALEARLSKLDLAKNTTDNSASRKKEPPLKPRTPDHWDTENLLAYLRSQKRHQDHTTPATWSKSPLTNLNPERDLDTLKTILGRPMPERRLRIRREKWWKHAADRVMPPLAKAEWDSLAQAALGNLPIDQYKPLPRRPLARSKTPEINPAQKSWNWTPYADRPASLVERPRAVTNVRLVDEPEVGPYGGDLVSRIRPLSSRQFRRQYRQIYESSSFAEQHPTTLKMSFQWGTRGQPPVATPAQLQRYINSAEVPEPDRDVKKKAKA</sequence>
<accession>A0A0G4L5I0</accession>
<reference evidence="3 4" key="1">
    <citation type="submission" date="2015-05" db="EMBL/GenBank/DDBJ databases">
        <authorList>
            <person name="Wang D.B."/>
            <person name="Wang M."/>
        </authorList>
    </citation>
    <scope>NUCLEOTIDE SEQUENCE [LARGE SCALE GENOMIC DNA]</scope>
    <source>
        <strain evidence="3">VL1</strain>
    </source>
</reference>
<organism evidence="3 4">
    <name type="scientific">Verticillium longisporum</name>
    <name type="common">Verticillium dahliae var. longisporum</name>
    <dbReference type="NCBI Taxonomy" id="100787"/>
    <lineage>
        <taxon>Eukaryota</taxon>
        <taxon>Fungi</taxon>
        <taxon>Dikarya</taxon>
        <taxon>Ascomycota</taxon>
        <taxon>Pezizomycotina</taxon>
        <taxon>Sordariomycetes</taxon>
        <taxon>Hypocreomycetidae</taxon>
        <taxon>Glomerellales</taxon>
        <taxon>Plectosphaerellaceae</taxon>
        <taxon>Verticillium</taxon>
    </lineage>
</organism>
<dbReference type="Pfam" id="PF20263">
    <property type="entry name" value="LYRM2-like"/>
    <property type="match status" value="1"/>
</dbReference>
<keyword evidence="4" id="KW-1185">Reference proteome</keyword>
<dbReference type="InterPro" id="IPR046896">
    <property type="entry name" value="Cup1-like_N"/>
</dbReference>
<name>A0A0G4L5I0_VERLO</name>
<evidence type="ECO:0000256" key="1">
    <source>
        <dbReference type="SAM" id="MobiDB-lite"/>
    </source>
</evidence>